<evidence type="ECO:0000313" key="3">
    <source>
        <dbReference type="Proteomes" id="UP000539175"/>
    </source>
</evidence>
<organism evidence="2 3">
    <name type="scientific">Nitrospirillum iridis</name>
    <dbReference type="NCBI Taxonomy" id="765888"/>
    <lineage>
        <taxon>Bacteria</taxon>
        <taxon>Pseudomonadati</taxon>
        <taxon>Pseudomonadota</taxon>
        <taxon>Alphaproteobacteria</taxon>
        <taxon>Rhodospirillales</taxon>
        <taxon>Azospirillaceae</taxon>
        <taxon>Nitrospirillum</taxon>
    </lineage>
</organism>
<keyword evidence="1" id="KW-1133">Transmembrane helix</keyword>
<name>A0A7X0EBT4_9PROT</name>
<feature type="transmembrane region" description="Helical" evidence="1">
    <location>
        <begin position="62"/>
        <end position="85"/>
    </location>
</feature>
<evidence type="ECO:0000313" key="2">
    <source>
        <dbReference type="EMBL" id="MBB6251022.1"/>
    </source>
</evidence>
<proteinExistence type="predicted"/>
<dbReference type="RefSeq" id="WP_184799187.1">
    <property type="nucleotide sequence ID" value="NZ_JACIIZ010000004.1"/>
</dbReference>
<evidence type="ECO:0000256" key="1">
    <source>
        <dbReference type="SAM" id="Phobius"/>
    </source>
</evidence>
<protein>
    <submittedName>
        <fullName evidence="2">Putative membrane protein YeaQ/YmgE (Transglycosylase-associated protein family)</fullName>
    </submittedName>
</protein>
<comment type="caution">
    <text evidence="2">The sequence shown here is derived from an EMBL/GenBank/DDBJ whole genome shotgun (WGS) entry which is preliminary data.</text>
</comment>
<accession>A0A7X0EBT4</accession>
<reference evidence="2 3" key="1">
    <citation type="submission" date="2020-08" db="EMBL/GenBank/DDBJ databases">
        <title>Genomic Encyclopedia of Type Strains, Phase IV (KMG-IV): sequencing the most valuable type-strain genomes for metagenomic binning, comparative biology and taxonomic classification.</title>
        <authorList>
            <person name="Goeker M."/>
        </authorList>
    </citation>
    <scope>NUCLEOTIDE SEQUENCE [LARGE SCALE GENOMIC DNA]</scope>
    <source>
        <strain evidence="2 3">DSM 22198</strain>
    </source>
</reference>
<keyword evidence="1" id="KW-0812">Transmembrane</keyword>
<keyword evidence="1" id="KW-0472">Membrane</keyword>
<dbReference type="Proteomes" id="UP000539175">
    <property type="component" value="Unassembled WGS sequence"/>
</dbReference>
<dbReference type="AlphaFoldDB" id="A0A7X0EBT4"/>
<sequence>MQLLFCIGLGIVLGMVCGRVVNGRPGFFAVEALLGAIGAVMGVFFFGGLGVPASAPIFLHTVLYATFGIAAAMATLYAVLIAAYWGSSLLRDYEARTLENAPEQPESSTTAAVRPTGPRHLETTIGI</sequence>
<gene>
    <name evidence="2" type="ORF">FHS74_001567</name>
</gene>
<dbReference type="EMBL" id="JACIIZ010000004">
    <property type="protein sequence ID" value="MBB6251022.1"/>
    <property type="molecule type" value="Genomic_DNA"/>
</dbReference>
<keyword evidence="3" id="KW-1185">Reference proteome</keyword>
<feature type="transmembrane region" description="Helical" evidence="1">
    <location>
        <begin position="28"/>
        <end position="50"/>
    </location>
</feature>